<dbReference type="RefSeq" id="XP_014144591.1">
    <property type="nucleotide sequence ID" value="XM_014289116.1"/>
</dbReference>
<feature type="compositionally biased region" description="Basic and acidic residues" evidence="1">
    <location>
        <begin position="1"/>
        <end position="11"/>
    </location>
</feature>
<name>A0A0L0F254_9EUKA</name>
<dbReference type="GeneID" id="25917285"/>
<feature type="non-terminal residue" evidence="2">
    <location>
        <position position="1"/>
    </location>
</feature>
<keyword evidence="3" id="KW-1185">Reference proteome</keyword>
<evidence type="ECO:0000313" key="3">
    <source>
        <dbReference type="Proteomes" id="UP000054560"/>
    </source>
</evidence>
<protein>
    <submittedName>
        <fullName evidence="2">Uncharacterized protein</fullName>
    </submittedName>
</protein>
<organism evidence="2 3">
    <name type="scientific">Sphaeroforma arctica JP610</name>
    <dbReference type="NCBI Taxonomy" id="667725"/>
    <lineage>
        <taxon>Eukaryota</taxon>
        <taxon>Ichthyosporea</taxon>
        <taxon>Ichthyophonida</taxon>
        <taxon>Sphaeroforma</taxon>
    </lineage>
</organism>
<sequence>DVDDEEVRRDNSGAQIAPLPWKHMSAQPPGHAQAQTHGLAPPPNKRSRPTSLLHVDVQVDAQGVVWFV</sequence>
<dbReference type="AlphaFoldDB" id="A0A0L0F254"/>
<evidence type="ECO:0000313" key="2">
    <source>
        <dbReference type="EMBL" id="KNC70689.1"/>
    </source>
</evidence>
<proteinExistence type="predicted"/>
<dbReference type="Proteomes" id="UP000054560">
    <property type="component" value="Unassembled WGS sequence"/>
</dbReference>
<reference evidence="2 3" key="1">
    <citation type="submission" date="2011-02" db="EMBL/GenBank/DDBJ databases">
        <title>The Genome Sequence of Sphaeroforma arctica JP610.</title>
        <authorList>
            <consortium name="The Broad Institute Genome Sequencing Platform"/>
            <person name="Russ C."/>
            <person name="Cuomo C."/>
            <person name="Young S.K."/>
            <person name="Zeng Q."/>
            <person name="Gargeya S."/>
            <person name="Alvarado L."/>
            <person name="Berlin A."/>
            <person name="Chapman S.B."/>
            <person name="Chen Z."/>
            <person name="Freedman E."/>
            <person name="Gellesch M."/>
            <person name="Goldberg J."/>
            <person name="Griggs A."/>
            <person name="Gujja S."/>
            <person name="Heilman E."/>
            <person name="Heiman D."/>
            <person name="Howarth C."/>
            <person name="Mehta T."/>
            <person name="Neiman D."/>
            <person name="Pearson M."/>
            <person name="Roberts A."/>
            <person name="Saif S."/>
            <person name="Shea T."/>
            <person name="Shenoy N."/>
            <person name="Sisk P."/>
            <person name="Stolte C."/>
            <person name="Sykes S."/>
            <person name="White J."/>
            <person name="Yandava C."/>
            <person name="Burger G."/>
            <person name="Gray M.W."/>
            <person name="Holland P.W.H."/>
            <person name="King N."/>
            <person name="Lang F.B.F."/>
            <person name="Roger A.J."/>
            <person name="Ruiz-Trillo I."/>
            <person name="Haas B."/>
            <person name="Nusbaum C."/>
            <person name="Birren B."/>
        </authorList>
    </citation>
    <scope>NUCLEOTIDE SEQUENCE [LARGE SCALE GENOMIC DNA]</scope>
    <source>
        <strain evidence="2 3">JP610</strain>
    </source>
</reference>
<accession>A0A0L0F254</accession>
<dbReference type="EMBL" id="KQ250463">
    <property type="protein sequence ID" value="KNC70689.1"/>
    <property type="molecule type" value="Genomic_DNA"/>
</dbReference>
<feature type="region of interest" description="Disordered" evidence="1">
    <location>
        <begin position="1"/>
        <end position="50"/>
    </location>
</feature>
<gene>
    <name evidence="2" type="ORF">SARC_16781</name>
</gene>
<evidence type="ECO:0000256" key="1">
    <source>
        <dbReference type="SAM" id="MobiDB-lite"/>
    </source>
</evidence>